<dbReference type="EMBL" id="BOQM01000028">
    <property type="protein sequence ID" value="GIM86905.1"/>
    <property type="molecule type" value="Genomic_DNA"/>
</dbReference>
<dbReference type="GO" id="GO:0016740">
    <property type="term" value="F:transferase activity"/>
    <property type="evidence" value="ECO:0007669"/>
    <property type="project" value="UniProtKB-KW"/>
</dbReference>
<keyword evidence="1" id="KW-0812">Transmembrane</keyword>
<reference evidence="3 4" key="1">
    <citation type="submission" date="2021-03" db="EMBL/GenBank/DDBJ databases">
        <title>Whole genome shotgun sequence of Salinispora arenicola NBRC 105043.</title>
        <authorList>
            <person name="Komaki H."/>
            <person name="Tamura T."/>
        </authorList>
    </citation>
    <scope>NUCLEOTIDE SEQUENCE [LARGE SCALE GENOMIC DNA]</scope>
    <source>
        <strain evidence="3 4">NBRC 105043</strain>
    </source>
</reference>
<keyword evidence="4" id="KW-1185">Reference proteome</keyword>
<dbReference type="InterPro" id="IPR029044">
    <property type="entry name" value="Nucleotide-diphossugar_trans"/>
</dbReference>
<organism evidence="3 4">
    <name type="scientific">Salinispora arenicola</name>
    <dbReference type="NCBI Taxonomy" id="168697"/>
    <lineage>
        <taxon>Bacteria</taxon>
        <taxon>Bacillati</taxon>
        <taxon>Actinomycetota</taxon>
        <taxon>Actinomycetes</taxon>
        <taxon>Micromonosporales</taxon>
        <taxon>Micromonosporaceae</taxon>
        <taxon>Salinispora</taxon>
    </lineage>
</organism>
<feature type="transmembrane region" description="Helical" evidence="1">
    <location>
        <begin position="275"/>
        <end position="297"/>
    </location>
</feature>
<name>A0ABQ4JVC3_SALAC</name>
<dbReference type="Proteomes" id="UP000677457">
    <property type="component" value="Unassembled WGS sequence"/>
</dbReference>
<feature type="domain" description="Glycosyltransferase 2-like" evidence="2">
    <location>
        <begin position="15"/>
        <end position="179"/>
    </location>
</feature>
<proteinExistence type="predicted"/>
<evidence type="ECO:0000313" key="4">
    <source>
        <dbReference type="Proteomes" id="UP000677457"/>
    </source>
</evidence>
<dbReference type="PANTHER" id="PTHR10859">
    <property type="entry name" value="GLYCOSYL TRANSFERASE"/>
    <property type="match status" value="1"/>
</dbReference>
<comment type="caution">
    <text evidence="3">The sequence shown here is derived from an EMBL/GenBank/DDBJ whole genome shotgun (WGS) entry which is preliminary data.</text>
</comment>
<keyword evidence="3" id="KW-0808">Transferase</keyword>
<accession>A0ABQ4JVC3</accession>
<feature type="transmembrane region" description="Helical" evidence="1">
    <location>
        <begin position="318"/>
        <end position="339"/>
    </location>
</feature>
<evidence type="ECO:0000313" key="3">
    <source>
        <dbReference type="EMBL" id="GIM86905.1"/>
    </source>
</evidence>
<feature type="transmembrane region" description="Helical" evidence="1">
    <location>
        <begin position="250"/>
        <end position="269"/>
    </location>
</feature>
<keyword evidence="1" id="KW-1133">Transmembrane helix</keyword>
<evidence type="ECO:0000259" key="2">
    <source>
        <dbReference type="Pfam" id="PF00535"/>
    </source>
</evidence>
<feature type="transmembrane region" description="Helical" evidence="1">
    <location>
        <begin position="345"/>
        <end position="363"/>
    </location>
</feature>
<dbReference type="Gene3D" id="3.90.550.10">
    <property type="entry name" value="Spore Coat Polysaccharide Biosynthesis Protein SpsA, Chain A"/>
    <property type="match status" value="1"/>
</dbReference>
<keyword evidence="1" id="KW-0472">Membrane</keyword>
<sequence>MAREGTRPLANLTEIAIPIHNEEKVLVASIHRLRRHLQKHFPYPFVITIADNGSTDRSWELATQLAGELPDVRAIRVPVKGRGGAIRYAWTHSEATVVAYMDVDLSIDLDAFAPLVAAVMSGHSDIAIGTRYAQGSFVARSAKRAFFSRALNSLLRNVLGARFSDAMCGFKAARRESIQPILRMVTDNRWFFDPEMLLYAQRSGLRIHEVPVVCIDDPDSSVHVIRDAADDLRAMVGVARRLTGGLASPWFVAVWMLCTALYAVLYVALDRVLPMWWANALALVVAVLANTAALRTFSFGVRGAARAIRYQLATWLDFALRLVLSSMAITALFLIGASIPAPVEAAVVFGSIAIASWLLSRLLSRRGGTVEPSYGVHRR</sequence>
<dbReference type="InterPro" id="IPR001173">
    <property type="entry name" value="Glyco_trans_2-like"/>
</dbReference>
<gene>
    <name evidence="3" type="ORF">Sar04_36410</name>
</gene>
<dbReference type="SUPFAM" id="SSF53448">
    <property type="entry name" value="Nucleotide-diphospho-sugar transferases"/>
    <property type="match status" value="1"/>
</dbReference>
<dbReference type="PANTHER" id="PTHR10859:SF91">
    <property type="entry name" value="DOLICHYL-PHOSPHATE BETA-GLUCOSYLTRANSFERASE"/>
    <property type="match status" value="1"/>
</dbReference>
<protein>
    <submittedName>
        <fullName evidence="3">Glycosyl transferase</fullName>
    </submittedName>
</protein>
<dbReference type="Pfam" id="PF00535">
    <property type="entry name" value="Glycos_transf_2"/>
    <property type="match status" value="1"/>
</dbReference>
<evidence type="ECO:0000256" key="1">
    <source>
        <dbReference type="SAM" id="Phobius"/>
    </source>
</evidence>